<dbReference type="PANTHER" id="PTHR43420">
    <property type="entry name" value="ACETYLTRANSFERASE"/>
    <property type="match status" value="1"/>
</dbReference>
<accession>A0A562QL24</accession>
<dbReference type="AlphaFoldDB" id="A0A562QL24"/>
<sequence length="72" mass="8013">MRTGFVAPAHQGHGIGRQLMATVEQAARASGVALLTVPSSVTAERFYAQLGYRFVRDHYHGEERTLIMERVL</sequence>
<name>A0A562QL24_9PSED</name>
<keyword evidence="2" id="KW-0012">Acyltransferase</keyword>
<evidence type="ECO:0000256" key="2">
    <source>
        <dbReference type="ARBA" id="ARBA00023315"/>
    </source>
</evidence>
<dbReference type="PROSITE" id="PS51186">
    <property type="entry name" value="GNAT"/>
    <property type="match status" value="1"/>
</dbReference>
<dbReference type="Pfam" id="PF13673">
    <property type="entry name" value="Acetyltransf_10"/>
    <property type="match status" value="1"/>
</dbReference>
<dbReference type="Proteomes" id="UP000316905">
    <property type="component" value="Unassembled WGS sequence"/>
</dbReference>
<evidence type="ECO:0000313" key="4">
    <source>
        <dbReference type="EMBL" id="TWI57419.1"/>
    </source>
</evidence>
<evidence type="ECO:0000313" key="5">
    <source>
        <dbReference type="Proteomes" id="UP000316905"/>
    </source>
</evidence>
<proteinExistence type="predicted"/>
<evidence type="ECO:0000259" key="3">
    <source>
        <dbReference type="PROSITE" id="PS51186"/>
    </source>
</evidence>
<evidence type="ECO:0000256" key="1">
    <source>
        <dbReference type="ARBA" id="ARBA00022679"/>
    </source>
</evidence>
<dbReference type="GO" id="GO:0016747">
    <property type="term" value="F:acyltransferase activity, transferring groups other than amino-acyl groups"/>
    <property type="evidence" value="ECO:0007669"/>
    <property type="project" value="InterPro"/>
</dbReference>
<dbReference type="InterPro" id="IPR000182">
    <property type="entry name" value="GNAT_dom"/>
</dbReference>
<gene>
    <name evidence="4" type="ORF">IQ22_00635</name>
</gene>
<organism evidence="4 5">
    <name type="scientific">Pseudomonas duriflava</name>
    <dbReference type="NCBI Taxonomy" id="459528"/>
    <lineage>
        <taxon>Bacteria</taxon>
        <taxon>Pseudomonadati</taxon>
        <taxon>Pseudomonadota</taxon>
        <taxon>Gammaproteobacteria</taxon>
        <taxon>Pseudomonadales</taxon>
        <taxon>Pseudomonadaceae</taxon>
        <taxon>Pseudomonas</taxon>
    </lineage>
</organism>
<dbReference type="SUPFAM" id="SSF55729">
    <property type="entry name" value="Acyl-CoA N-acyltransferases (Nat)"/>
    <property type="match status" value="1"/>
</dbReference>
<dbReference type="CDD" id="cd04301">
    <property type="entry name" value="NAT_SF"/>
    <property type="match status" value="1"/>
</dbReference>
<comment type="caution">
    <text evidence="4">The sequence shown here is derived from an EMBL/GenBank/DDBJ whole genome shotgun (WGS) entry which is preliminary data.</text>
</comment>
<dbReference type="Gene3D" id="3.40.630.30">
    <property type="match status" value="1"/>
</dbReference>
<feature type="domain" description="N-acetyltransferase" evidence="3">
    <location>
        <begin position="1"/>
        <end position="72"/>
    </location>
</feature>
<dbReference type="EMBL" id="VLKY01000002">
    <property type="protein sequence ID" value="TWI57419.1"/>
    <property type="molecule type" value="Genomic_DNA"/>
</dbReference>
<reference evidence="4 5" key="1">
    <citation type="journal article" date="2015" name="Stand. Genomic Sci.">
        <title>Genomic Encyclopedia of Bacterial and Archaeal Type Strains, Phase III: the genomes of soil and plant-associated and newly described type strains.</title>
        <authorList>
            <person name="Whitman W.B."/>
            <person name="Woyke T."/>
            <person name="Klenk H.P."/>
            <person name="Zhou Y."/>
            <person name="Lilburn T.G."/>
            <person name="Beck B.J."/>
            <person name="De Vos P."/>
            <person name="Vandamme P."/>
            <person name="Eisen J.A."/>
            <person name="Garrity G."/>
            <person name="Hugenholtz P."/>
            <person name="Kyrpides N.C."/>
        </authorList>
    </citation>
    <scope>NUCLEOTIDE SEQUENCE [LARGE SCALE GENOMIC DNA]</scope>
    <source>
        <strain evidence="4 5">CGMCC 1.6858</strain>
    </source>
</reference>
<dbReference type="InterPro" id="IPR050680">
    <property type="entry name" value="YpeA/RimI_acetyltransf"/>
</dbReference>
<protein>
    <submittedName>
        <fullName evidence="4">Acetyltransferase (GNAT) family protein</fullName>
    </submittedName>
</protein>
<dbReference type="InterPro" id="IPR016181">
    <property type="entry name" value="Acyl_CoA_acyltransferase"/>
</dbReference>
<keyword evidence="1 4" id="KW-0808">Transferase</keyword>
<keyword evidence="5" id="KW-1185">Reference proteome</keyword>